<dbReference type="SUPFAM" id="SSF46689">
    <property type="entry name" value="Homeodomain-like"/>
    <property type="match status" value="1"/>
</dbReference>
<dbReference type="GO" id="GO:0003700">
    <property type="term" value="F:DNA-binding transcription factor activity"/>
    <property type="evidence" value="ECO:0007669"/>
    <property type="project" value="InterPro"/>
</dbReference>
<dbReference type="EMBL" id="WMJX01000003">
    <property type="protein sequence ID" value="MTG97076.1"/>
    <property type="molecule type" value="Genomic_DNA"/>
</dbReference>
<keyword evidence="1" id="KW-0805">Transcription regulation</keyword>
<keyword evidence="2" id="KW-0238">DNA-binding</keyword>
<dbReference type="SMART" id="SM00342">
    <property type="entry name" value="HTH_ARAC"/>
    <property type="match status" value="1"/>
</dbReference>
<evidence type="ECO:0000259" key="4">
    <source>
        <dbReference type="PROSITE" id="PS01124"/>
    </source>
</evidence>
<accession>A0A6I3LHL7</accession>
<feature type="domain" description="HTH araC/xylS-type" evidence="4">
    <location>
        <begin position="173"/>
        <end position="271"/>
    </location>
</feature>
<reference evidence="5 6" key="1">
    <citation type="submission" date="2019-11" db="EMBL/GenBank/DDBJ databases">
        <title>Genome of Strain BIT-d1.</title>
        <authorList>
            <person name="Yang Y."/>
        </authorList>
    </citation>
    <scope>NUCLEOTIDE SEQUENCE [LARGE SCALE GENOMIC DNA]</scope>
    <source>
        <strain evidence="5 6">BIT-d1</strain>
    </source>
</reference>
<dbReference type="GO" id="GO:0043565">
    <property type="term" value="F:sequence-specific DNA binding"/>
    <property type="evidence" value="ECO:0007669"/>
    <property type="project" value="InterPro"/>
</dbReference>
<comment type="caution">
    <text evidence="5">The sequence shown here is derived from an EMBL/GenBank/DDBJ whole genome shotgun (WGS) entry which is preliminary data.</text>
</comment>
<dbReference type="PROSITE" id="PS01124">
    <property type="entry name" value="HTH_ARAC_FAMILY_2"/>
    <property type="match status" value="1"/>
</dbReference>
<evidence type="ECO:0000256" key="3">
    <source>
        <dbReference type="ARBA" id="ARBA00023163"/>
    </source>
</evidence>
<gene>
    <name evidence="5" type="ORF">GJV76_02815</name>
</gene>
<dbReference type="PANTHER" id="PTHR43280:SF32">
    <property type="entry name" value="TRANSCRIPTIONAL REGULATORY PROTEIN"/>
    <property type="match status" value="1"/>
</dbReference>
<name>A0A6I3LHL7_9FLAO</name>
<dbReference type="AlphaFoldDB" id="A0A6I3LHL7"/>
<sequence length="271" mass="31920">MQTIKCSYGVEVGQLTSDDLSNYPLVLPYLAVFYVEKGEVDFNIDFKNFSLYEGGVVVGGEDNIVSLSNPSDDVVIAYYFVERDFASNIAYVLPNELFGYLHYNPVMYLDSEKKRAFAIWRDLFLYCIQLPNLKAEKIICNQFQSLFLIMTEWVCFNEFVIEKNYSCQEELCWKFWDLITQYSKEYREVSFYADKLSITPYYLSQISKEFLHYSPKELINRQVVLNIKHYLANTDLSVSQIADEMNFVDPSYLGRFFKRETNLNPLEFRKK</sequence>
<keyword evidence="6" id="KW-1185">Reference proteome</keyword>
<evidence type="ECO:0000256" key="1">
    <source>
        <dbReference type="ARBA" id="ARBA00023015"/>
    </source>
</evidence>
<protein>
    <submittedName>
        <fullName evidence="5">Helix-turn-helix domain-containing protein</fullName>
    </submittedName>
</protein>
<keyword evidence="3" id="KW-0804">Transcription</keyword>
<dbReference type="Gene3D" id="1.10.10.60">
    <property type="entry name" value="Homeodomain-like"/>
    <property type="match status" value="1"/>
</dbReference>
<organism evidence="5 6">
    <name type="scientific">Myroides albus</name>
    <dbReference type="NCBI Taxonomy" id="2562892"/>
    <lineage>
        <taxon>Bacteria</taxon>
        <taxon>Pseudomonadati</taxon>
        <taxon>Bacteroidota</taxon>
        <taxon>Flavobacteriia</taxon>
        <taxon>Flavobacteriales</taxon>
        <taxon>Flavobacteriaceae</taxon>
        <taxon>Myroides</taxon>
    </lineage>
</organism>
<dbReference type="RefSeq" id="WP_155091128.1">
    <property type="nucleotide sequence ID" value="NZ_CP102754.1"/>
</dbReference>
<dbReference type="OrthoDB" id="1007667at2"/>
<evidence type="ECO:0000256" key="2">
    <source>
        <dbReference type="ARBA" id="ARBA00023125"/>
    </source>
</evidence>
<dbReference type="InterPro" id="IPR018060">
    <property type="entry name" value="HTH_AraC"/>
</dbReference>
<dbReference type="Pfam" id="PF12833">
    <property type="entry name" value="HTH_18"/>
    <property type="match status" value="1"/>
</dbReference>
<evidence type="ECO:0000313" key="5">
    <source>
        <dbReference type="EMBL" id="MTG97076.1"/>
    </source>
</evidence>
<dbReference type="PANTHER" id="PTHR43280">
    <property type="entry name" value="ARAC-FAMILY TRANSCRIPTIONAL REGULATOR"/>
    <property type="match status" value="1"/>
</dbReference>
<evidence type="ECO:0000313" key="6">
    <source>
        <dbReference type="Proteomes" id="UP000438760"/>
    </source>
</evidence>
<dbReference type="Proteomes" id="UP000438760">
    <property type="component" value="Unassembled WGS sequence"/>
</dbReference>
<proteinExistence type="predicted"/>
<dbReference type="InterPro" id="IPR009057">
    <property type="entry name" value="Homeodomain-like_sf"/>
</dbReference>